<proteinExistence type="inferred from homology"/>
<gene>
    <name evidence="19" type="ORF">GGQ96_001396</name>
</gene>
<dbReference type="Gene3D" id="2.170.130.10">
    <property type="entry name" value="TonB-dependent receptor, plug domain"/>
    <property type="match status" value="1"/>
</dbReference>
<dbReference type="GO" id="GO:0038023">
    <property type="term" value="F:signaling receptor activity"/>
    <property type="evidence" value="ECO:0007669"/>
    <property type="project" value="InterPro"/>
</dbReference>
<evidence type="ECO:0000256" key="3">
    <source>
        <dbReference type="ARBA" id="ARBA00022448"/>
    </source>
</evidence>
<dbReference type="Pfam" id="PF00593">
    <property type="entry name" value="TonB_dep_Rec_b-barrel"/>
    <property type="match status" value="1"/>
</dbReference>
<dbReference type="Proteomes" id="UP000574769">
    <property type="component" value="Unassembled WGS sequence"/>
</dbReference>
<evidence type="ECO:0000313" key="19">
    <source>
        <dbReference type="EMBL" id="MBB4617276.1"/>
    </source>
</evidence>
<comment type="subcellular location">
    <subcellularLocation>
        <location evidence="1 14">Cell outer membrane</location>
        <topology evidence="1 14">Multi-pass membrane protein</topology>
    </subcellularLocation>
</comment>
<dbReference type="InterPro" id="IPR037066">
    <property type="entry name" value="Plug_dom_sf"/>
</dbReference>
<dbReference type="InterPro" id="IPR000531">
    <property type="entry name" value="Beta-barrel_TonB"/>
</dbReference>
<feature type="signal peptide" evidence="16">
    <location>
        <begin position="1"/>
        <end position="21"/>
    </location>
</feature>
<evidence type="ECO:0000256" key="9">
    <source>
        <dbReference type="ARBA" id="ARBA00023065"/>
    </source>
</evidence>
<feature type="domain" description="TonB-dependent receptor plug" evidence="18">
    <location>
        <begin position="57"/>
        <end position="155"/>
    </location>
</feature>
<evidence type="ECO:0000256" key="13">
    <source>
        <dbReference type="ARBA" id="ARBA00023237"/>
    </source>
</evidence>
<dbReference type="GO" id="GO:0015891">
    <property type="term" value="P:siderophore transport"/>
    <property type="evidence" value="ECO:0007669"/>
    <property type="project" value="InterPro"/>
</dbReference>
<evidence type="ECO:0000256" key="7">
    <source>
        <dbReference type="ARBA" id="ARBA00022729"/>
    </source>
</evidence>
<dbReference type="Gene3D" id="2.40.170.20">
    <property type="entry name" value="TonB-dependent receptor, beta-barrel domain"/>
    <property type="match status" value="1"/>
</dbReference>
<dbReference type="InterPro" id="IPR012910">
    <property type="entry name" value="Plug_dom"/>
</dbReference>
<protein>
    <submittedName>
        <fullName evidence="19">Iron complex outermembrane receptor protein</fullName>
    </submittedName>
</protein>
<dbReference type="NCBIfam" id="TIGR01783">
    <property type="entry name" value="TonB-siderophor"/>
    <property type="match status" value="1"/>
</dbReference>
<evidence type="ECO:0000256" key="5">
    <source>
        <dbReference type="ARBA" id="ARBA00022496"/>
    </source>
</evidence>
<feature type="chain" id="PRO_5030813330" evidence="16">
    <location>
        <begin position="22"/>
        <end position="711"/>
    </location>
</feature>
<keyword evidence="12 19" id="KW-0675">Receptor</keyword>
<keyword evidence="6 14" id="KW-0812">Transmembrane</keyword>
<dbReference type="CDD" id="cd01347">
    <property type="entry name" value="ligand_gated_channel"/>
    <property type="match status" value="1"/>
</dbReference>
<reference evidence="19 20" key="1">
    <citation type="submission" date="2020-08" db="EMBL/GenBank/DDBJ databases">
        <title>Genomic Encyclopedia of Type Strains, Phase IV (KMG-IV): sequencing the most valuable type-strain genomes for metagenomic binning, comparative biology and taxonomic classification.</title>
        <authorList>
            <person name="Goeker M."/>
        </authorList>
    </citation>
    <scope>NUCLEOTIDE SEQUENCE [LARGE SCALE GENOMIC DNA]</scope>
    <source>
        <strain evidence="19 20">DSM 15867</strain>
    </source>
</reference>
<evidence type="ECO:0000259" key="17">
    <source>
        <dbReference type="Pfam" id="PF00593"/>
    </source>
</evidence>
<evidence type="ECO:0000256" key="16">
    <source>
        <dbReference type="SAM" id="SignalP"/>
    </source>
</evidence>
<keyword evidence="20" id="KW-1185">Reference proteome</keyword>
<dbReference type="PANTHER" id="PTHR32552">
    <property type="entry name" value="FERRICHROME IRON RECEPTOR-RELATED"/>
    <property type="match status" value="1"/>
</dbReference>
<dbReference type="PANTHER" id="PTHR32552:SF68">
    <property type="entry name" value="FERRICHROME OUTER MEMBRANE TRANSPORTER_PHAGE RECEPTOR"/>
    <property type="match status" value="1"/>
</dbReference>
<keyword evidence="5" id="KW-0410">Iron transport</keyword>
<dbReference type="AlphaFoldDB" id="A0A7W7AI45"/>
<dbReference type="GO" id="GO:0009279">
    <property type="term" value="C:cell outer membrane"/>
    <property type="evidence" value="ECO:0007669"/>
    <property type="project" value="UniProtKB-SubCell"/>
</dbReference>
<evidence type="ECO:0000256" key="1">
    <source>
        <dbReference type="ARBA" id="ARBA00004571"/>
    </source>
</evidence>
<dbReference type="RefSeq" id="WP_184112921.1">
    <property type="nucleotide sequence ID" value="NZ_JACHNY010000002.1"/>
</dbReference>
<feature type="domain" description="TonB-dependent receptor-like beta-barrel" evidence="17">
    <location>
        <begin position="259"/>
        <end position="680"/>
    </location>
</feature>
<keyword evidence="7 16" id="KW-0732">Signal</keyword>
<dbReference type="Pfam" id="PF07715">
    <property type="entry name" value="Plug"/>
    <property type="match status" value="1"/>
</dbReference>
<evidence type="ECO:0000256" key="8">
    <source>
        <dbReference type="ARBA" id="ARBA00023004"/>
    </source>
</evidence>
<evidence type="ECO:0000256" key="12">
    <source>
        <dbReference type="ARBA" id="ARBA00023170"/>
    </source>
</evidence>
<keyword evidence="11 14" id="KW-0472">Membrane</keyword>
<organism evidence="19 20">
    <name type="scientific">Sphingomonas abaci</name>
    <dbReference type="NCBI Taxonomy" id="237611"/>
    <lineage>
        <taxon>Bacteria</taxon>
        <taxon>Pseudomonadati</taxon>
        <taxon>Pseudomonadota</taxon>
        <taxon>Alphaproteobacteria</taxon>
        <taxon>Sphingomonadales</taxon>
        <taxon>Sphingomonadaceae</taxon>
        <taxon>Sphingomonas</taxon>
    </lineage>
</organism>
<dbReference type="InterPro" id="IPR039426">
    <property type="entry name" value="TonB-dep_rcpt-like"/>
</dbReference>
<keyword evidence="4 14" id="KW-1134">Transmembrane beta strand</keyword>
<evidence type="ECO:0000256" key="14">
    <source>
        <dbReference type="PROSITE-ProRule" id="PRU01360"/>
    </source>
</evidence>
<dbReference type="InterPro" id="IPR036942">
    <property type="entry name" value="Beta-barrel_TonB_sf"/>
</dbReference>
<keyword evidence="8" id="KW-0408">Iron</keyword>
<keyword evidence="13 14" id="KW-0998">Cell outer membrane</keyword>
<comment type="caution">
    <text evidence="19">The sequence shown here is derived from an EMBL/GenBank/DDBJ whole genome shotgun (WGS) entry which is preliminary data.</text>
</comment>
<comment type="similarity">
    <text evidence="2 14 15">Belongs to the TonB-dependent receptor family.</text>
</comment>
<evidence type="ECO:0000256" key="10">
    <source>
        <dbReference type="ARBA" id="ARBA00023077"/>
    </source>
</evidence>
<evidence type="ECO:0000256" key="2">
    <source>
        <dbReference type="ARBA" id="ARBA00009810"/>
    </source>
</evidence>
<keyword evidence="3 14" id="KW-0813">Transport</keyword>
<dbReference type="SUPFAM" id="SSF56935">
    <property type="entry name" value="Porins"/>
    <property type="match status" value="1"/>
</dbReference>
<dbReference type="InterPro" id="IPR010105">
    <property type="entry name" value="TonB_sidphr_rcpt"/>
</dbReference>
<dbReference type="GO" id="GO:0015344">
    <property type="term" value="F:siderophore uptake transmembrane transporter activity"/>
    <property type="evidence" value="ECO:0007669"/>
    <property type="project" value="TreeGrafter"/>
</dbReference>
<name>A0A7W7AI45_9SPHN</name>
<evidence type="ECO:0000256" key="15">
    <source>
        <dbReference type="RuleBase" id="RU003357"/>
    </source>
</evidence>
<accession>A0A7W7AI45</accession>
<evidence type="ECO:0000256" key="11">
    <source>
        <dbReference type="ARBA" id="ARBA00023136"/>
    </source>
</evidence>
<evidence type="ECO:0000256" key="4">
    <source>
        <dbReference type="ARBA" id="ARBA00022452"/>
    </source>
</evidence>
<dbReference type="PROSITE" id="PS52016">
    <property type="entry name" value="TONB_DEPENDENT_REC_3"/>
    <property type="match status" value="1"/>
</dbReference>
<sequence length="711" mass="76371">MRNSSSLAVLFLCSAAGIAHAQSSSAMASADDIVVTARPYPIETSSGSKTDLPILLTPQAINTVTAEEIAVRGVQSLTQAIQNTPGVVGQYGDTDVRHDWIIVRGFNPARYLDGLRLPFGARGYAQMRIEPYGLERIEVLKGPASSLYGQSAPGGLVNMVSKRPTDTPLHEILLQAASFDRVQVGADLGGPIGDTPLSYRLTGLARTSGTPTEFLDEKRLFVAPALRFAPDATTSITLLGQYQTIVSDGGGAPPALPVKGTLRANPLGSISPGLFIGDPGYDHFHNEQFTAGAELHRELSQALRFDQSIRFADVTTDTQRVQGIALAADDRTLSRYAWAFPERSRVWTTDSRMTMRGRTGAIAHELLVGLDYQDERARYDESALRLAPAIDVFAPVYTRGTTRPPIATTIRQNRDQTGLYVQYGGIAGRLSVLASGRQDWANSTTNTLTVASGRSLQARQQDRQFTGRVGVTYRLLDQMATYVAYGTSFQPAAGTDRLGRPFAPALGKQWEAGLKYQLPAMPGLVTLALFDLRQTNVLTPDPADIRFSTQTGEARVRGIEAEAKMTPVPGLNLIAAYAFSQSDVLRANPNAANVSIQGNALPFVPDHQGSVRADYSIRSGVLTGVGVGAGATYFGALYGDAANLYRIPAATIADAALRFDLARVSPALRGANLAVNVSNLFDKRYLKTCISATGCYFGAPRTALISLRYTM</sequence>
<keyword evidence="10 15" id="KW-0798">TonB box</keyword>
<dbReference type="FunFam" id="2.170.130.10:FF:000001">
    <property type="entry name" value="Catecholate siderophore TonB-dependent receptor"/>
    <property type="match status" value="1"/>
</dbReference>
<evidence type="ECO:0000259" key="18">
    <source>
        <dbReference type="Pfam" id="PF07715"/>
    </source>
</evidence>
<evidence type="ECO:0000313" key="20">
    <source>
        <dbReference type="Proteomes" id="UP000574769"/>
    </source>
</evidence>
<dbReference type="EMBL" id="JACHNY010000002">
    <property type="protein sequence ID" value="MBB4617276.1"/>
    <property type="molecule type" value="Genomic_DNA"/>
</dbReference>
<keyword evidence="9" id="KW-0406">Ion transport</keyword>
<evidence type="ECO:0000256" key="6">
    <source>
        <dbReference type="ARBA" id="ARBA00022692"/>
    </source>
</evidence>